<organism evidence="1 2">
    <name type="scientific">Alkalihalobacillus alcalophilus ATCC 27647 = CGMCC 1.3604</name>
    <dbReference type="NCBI Taxonomy" id="1218173"/>
    <lineage>
        <taxon>Bacteria</taxon>
        <taxon>Bacillati</taxon>
        <taxon>Bacillota</taxon>
        <taxon>Bacilli</taxon>
        <taxon>Bacillales</taxon>
        <taxon>Bacillaceae</taxon>
        <taxon>Alkalihalobacillus</taxon>
    </lineage>
</organism>
<protein>
    <submittedName>
        <fullName evidence="1">Uncharacterized protein</fullName>
    </submittedName>
</protein>
<proteinExistence type="predicted"/>
<evidence type="ECO:0000313" key="2">
    <source>
        <dbReference type="Proteomes" id="UP000002754"/>
    </source>
</evidence>
<keyword evidence="2" id="KW-1185">Reference proteome</keyword>
<name>A0A094WL81_ALKAL</name>
<dbReference type="Proteomes" id="UP000002754">
    <property type="component" value="Unassembled WGS sequence"/>
</dbReference>
<dbReference type="STRING" id="1218173.BALCAV_0203915"/>
<dbReference type="AlphaFoldDB" id="A0A094WL81"/>
<sequence length="61" mass="6913">MTLLTLRVFVGLWFRKPLAMPGVQKSFKRGIKKTSLHGRIKLVSRPLHLTKEGGMPCEGHE</sequence>
<dbReference type="EMBL" id="ALPT02000009">
    <property type="protein sequence ID" value="KGA98509.1"/>
    <property type="molecule type" value="Genomic_DNA"/>
</dbReference>
<evidence type="ECO:0000313" key="1">
    <source>
        <dbReference type="EMBL" id="KGA98509.1"/>
    </source>
</evidence>
<reference evidence="1 2" key="1">
    <citation type="journal article" date="2014" name="Genome Announc.">
        <title>Draft Genome Sequence of Bacillus alcalophilus AV1934, a Classic Alkaliphile Isolated from Human Feces in 1934.</title>
        <authorList>
            <person name="Attie O."/>
            <person name="Jayaprakash A."/>
            <person name="Shah H."/>
            <person name="Paulsen I.T."/>
            <person name="Morino M."/>
            <person name="Takahashi Y."/>
            <person name="Narumi I."/>
            <person name="Sachidanandam R."/>
            <person name="Satoh K."/>
            <person name="Ito M."/>
            <person name="Krulwich T.A."/>
        </authorList>
    </citation>
    <scope>NUCLEOTIDE SEQUENCE [LARGE SCALE GENOMIC DNA]</scope>
    <source>
        <strain evidence="1 2">AV1934</strain>
    </source>
</reference>
<accession>A0A094WL81</accession>
<comment type="caution">
    <text evidence="1">The sequence shown here is derived from an EMBL/GenBank/DDBJ whole genome shotgun (WGS) entry which is preliminary data.</text>
</comment>
<gene>
    <name evidence="1" type="ORF">BALCAV_0203915</name>
</gene>